<sequence>MALIELIGQETGTQTVRIERGPVKVFAQALLDNDSIYDSDSAPVPPTYPFVMHFWGTVDQEGTPGLPIERLRGAGRAILHGEQGFTYTRWPRVGDVLKGTTTITDVYEKTKSNGGSLEFYVTETDWRDVESGEPVVKSTFTLVVNVRPPKN</sequence>
<accession>A0A6J7KGF5</accession>
<evidence type="ECO:0000259" key="1">
    <source>
        <dbReference type="Pfam" id="PF13452"/>
    </source>
</evidence>
<organism evidence="2">
    <name type="scientific">freshwater metagenome</name>
    <dbReference type="NCBI Taxonomy" id="449393"/>
    <lineage>
        <taxon>unclassified sequences</taxon>
        <taxon>metagenomes</taxon>
        <taxon>ecological metagenomes</taxon>
    </lineage>
</organism>
<gene>
    <name evidence="2" type="ORF">UFOPK3789_00924</name>
</gene>
<feature type="domain" description="FAS1-like dehydratase" evidence="1">
    <location>
        <begin position="6"/>
        <end position="137"/>
    </location>
</feature>
<dbReference type="EMBL" id="CAFBNL010000049">
    <property type="protein sequence ID" value="CAB4954966.1"/>
    <property type="molecule type" value="Genomic_DNA"/>
</dbReference>
<dbReference type="InterPro" id="IPR029069">
    <property type="entry name" value="HotDog_dom_sf"/>
</dbReference>
<evidence type="ECO:0000313" key="2">
    <source>
        <dbReference type="EMBL" id="CAB4954966.1"/>
    </source>
</evidence>
<proteinExistence type="predicted"/>
<dbReference type="Gene3D" id="3.10.129.10">
    <property type="entry name" value="Hotdog Thioesterase"/>
    <property type="match status" value="1"/>
</dbReference>
<protein>
    <submittedName>
        <fullName evidence="2">Unannotated protein</fullName>
    </submittedName>
</protein>
<reference evidence="2" key="1">
    <citation type="submission" date="2020-05" db="EMBL/GenBank/DDBJ databases">
        <authorList>
            <person name="Chiriac C."/>
            <person name="Salcher M."/>
            <person name="Ghai R."/>
            <person name="Kavagutti S V."/>
        </authorList>
    </citation>
    <scope>NUCLEOTIDE SEQUENCE</scope>
</reference>
<name>A0A6J7KGF5_9ZZZZ</name>
<dbReference type="InterPro" id="IPR039569">
    <property type="entry name" value="FAS1-like_DH_region"/>
</dbReference>
<dbReference type="Pfam" id="PF13452">
    <property type="entry name" value="FAS1_DH_region"/>
    <property type="match status" value="1"/>
</dbReference>
<dbReference type="SUPFAM" id="SSF54637">
    <property type="entry name" value="Thioesterase/thiol ester dehydrase-isomerase"/>
    <property type="match status" value="1"/>
</dbReference>
<dbReference type="AlphaFoldDB" id="A0A6J7KGF5"/>